<dbReference type="AlphaFoldDB" id="A0AAD3XD72"/>
<keyword evidence="3" id="KW-1185">Reference proteome</keyword>
<comment type="caution">
    <text evidence="2">The sequence shown here is derived from an EMBL/GenBank/DDBJ whole genome shotgun (WGS) entry which is preliminary data.</text>
</comment>
<dbReference type="EMBL" id="BSYO01000002">
    <property type="protein sequence ID" value="GMH01215.1"/>
    <property type="molecule type" value="Genomic_DNA"/>
</dbReference>
<name>A0AAD3XD72_NEPGR</name>
<evidence type="ECO:0000256" key="1">
    <source>
        <dbReference type="ARBA" id="ARBA00023277"/>
    </source>
</evidence>
<gene>
    <name evidence="2" type="ORF">Nepgr_003054</name>
</gene>
<keyword evidence="1" id="KW-0119">Carbohydrate metabolism</keyword>
<dbReference type="PANTHER" id="PTHR31268">
    <property type="match status" value="1"/>
</dbReference>
<dbReference type="PANTHER" id="PTHR31268:SF10">
    <property type="entry name" value="GALACTINOL--SUCROSE GALACTOSYLTRANSFERASE"/>
    <property type="match status" value="1"/>
</dbReference>
<evidence type="ECO:0000313" key="2">
    <source>
        <dbReference type="EMBL" id="GMH01215.1"/>
    </source>
</evidence>
<accession>A0AAD3XD72</accession>
<dbReference type="Pfam" id="PF05691">
    <property type="entry name" value="Raffinose_syn"/>
    <property type="match status" value="1"/>
</dbReference>
<protein>
    <submittedName>
        <fullName evidence="2">Uncharacterized protein</fullName>
    </submittedName>
</protein>
<dbReference type="Proteomes" id="UP001279734">
    <property type="component" value="Unassembled WGS sequence"/>
</dbReference>
<dbReference type="InterPro" id="IPR008811">
    <property type="entry name" value="Glycosyl_hydrolases_36"/>
</dbReference>
<proteinExistence type="predicted"/>
<evidence type="ECO:0000313" key="3">
    <source>
        <dbReference type="Proteomes" id="UP001279734"/>
    </source>
</evidence>
<organism evidence="2 3">
    <name type="scientific">Nepenthes gracilis</name>
    <name type="common">Slender pitcher plant</name>
    <dbReference type="NCBI Taxonomy" id="150966"/>
    <lineage>
        <taxon>Eukaryota</taxon>
        <taxon>Viridiplantae</taxon>
        <taxon>Streptophyta</taxon>
        <taxon>Embryophyta</taxon>
        <taxon>Tracheophyta</taxon>
        <taxon>Spermatophyta</taxon>
        <taxon>Magnoliopsida</taxon>
        <taxon>eudicotyledons</taxon>
        <taxon>Gunneridae</taxon>
        <taxon>Pentapetalae</taxon>
        <taxon>Caryophyllales</taxon>
        <taxon>Nepenthaceae</taxon>
        <taxon>Nepenthes</taxon>
    </lineage>
</organism>
<reference evidence="2" key="1">
    <citation type="submission" date="2023-05" db="EMBL/GenBank/DDBJ databases">
        <title>Nepenthes gracilis genome sequencing.</title>
        <authorList>
            <person name="Fukushima K."/>
        </authorList>
    </citation>
    <scope>NUCLEOTIDE SEQUENCE</scope>
    <source>
        <strain evidence="2">SING2019-196</strain>
    </source>
</reference>
<sequence>MNRLQPSAIEGASAAFFFFLGFGGKSGHYLYRPATNGRILGGRRWVRLKAAVDRGKQVWRAGVNSSLDRKVEANTIEAAAAFNHGRNLNLKRNAMTIGATAAIIRDGCLMVNGQVVLTGVPPNVIASAAPTGSIFIGASSPTPSDHHLFTLGVLEGFNFLSLFRFKIWWMIPCIGKSGSEVPLETQFLLLEAREKSALQDDVSERNPDNTFYILLLPVLDGPFRTTLQGSPTNELRFCIESGDSGVQTSSVSEAVFVNSGENPYQLIKNSIKILEKHKGTFCHIDNKKVPMHLDWFGWCTWDAFYQDVNPQGIRDGLESFSEEV</sequence>